<evidence type="ECO:0000259" key="2">
    <source>
        <dbReference type="Pfam" id="PF17225"/>
    </source>
</evidence>
<dbReference type="EMBL" id="CVRS01000082">
    <property type="protein sequence ID" value="CRL40558.1"/>
    <property type="molecule type" value="Genomic_DNA"/>
</dbReference>
<dbReference type="RefSeq" id="WP_006859726.1">
    <property type="nucleotide sequence ID" value="NZ_CVRS01000082.1"/>
</dbReference>
<protein>
    <recommendedName>
        <fullName evidence="2">DUF5301 domain-containing protein</fullName>
    </recommendedName>
</protein>
<accession>A0A0M6WSY4</accession>
<sequence>MKKYISLFLCLTCILTLVACGKKAAPIQLPQTSDITSVDVTVGENTTNHSDTAWISEIISDISSSEPTSKQSVQDFPQTESYIKIDFQFETGTSTIFAYEENGKHYIEQPYQGIYKIDSQLYERLQETN</sequence>
<dbReference type="OrthoDB" id="2220779at2"/>
<proteinExistence type="predicted"/>
<gene>
    <name evidence="3" type="ORF">RIL183_26601</name>
</gene>
<keyword evidence="1" id="KW-0732">Signal</keyword>
<name>A0A0M6WSY4_9FIRM</name>
<dbReference type="AlphaFoldDB" id="A0A0M6WSY4"/>
<evidence type="ECO:0000256" key="1">
    <source>
        <dbReference type="SAM" id="SignalP"/>
    </source>
</evidence>
<feature type="chain" id="PRO_5005806589" description="DUF5301 domain-containing protein" evidence="1">
    <location>
        <begin position="25"/>
        <end position="129"/>
    </location>
</feature>
<feature type="domain" description="DUF5301" evidence="2">
    <location>
        <begin position="24"/>
        <end position="116"/>
    </location>
</feature>
<dbReference type="Pfam" id="PF17225">
    <property type="entry name" value="DUF5301"/>
    <property type="match status" value="1"/>
</dbReference>
<dbReference type="InterPro" id="IPR033782">
    <property type="entry name" value="DUF5301"/>
</dbReference>
<reference evidence="4" key="1">
    <citation type="submission" date="2015-05" db="EMBL/GenBank/DDBJ databases">
        <authorList>
            <consortium name="Pathogen Informatics"/>
        </authorList>
    </citation>
    <scope>NUCLEOTIDE SEQUENCE [LARGE SCALE GENOMIC DNA]</scope>
    <source>
        <strain evidence="4">L1-83</strain>
    </source>
</reference>
<dbReference type="GeneID" id="61432590"/>
<evidence type="ECO:0000313" key="4">
    <source>
        <dbReference type="Proteomes" id="UP000049828"/>
    </source>
</evidence>
<evidence type="ECO:0000313" key="3">
    <source>
        <dbReference type="EMBL" id="CRL40558.1"/>
    </source>
</evidence>
<organism evidence="3 4">
    <name type="scientific">Roseburia inulinivorans</name>
    <dbReference type="NCBI Taxonomy" id="360807"/>
    <lineage>
        <taxon>Bacteria</taxon>
        <taxon>Bacillati</taxon>
        <taxon>Bacillota</taxon>
        <taxon>Clostridia</taxon>
        <taxon>Lachnospirales</taxon>
        <taxon>Lachnospiraceae</taxon>
        <taxon>Roseburia</taxon>
    </lineage>
</organism>
<dbReference type="Proteomes" id="UP000049828">
    <property type="component" value="Unassembled WGS sequence"/>
</dbReference>
<dbReference type="PROSITE" id="PS51257">
    <property type="entry name" value="PROKAR_LIPOPROTEIN"/>
    <property type="match status" value="1"/>
</dbReference>
<feature type="signal peptide" evidence="1">
    <location>
        <begin position="1"/>
        <end position="24"/>
    </location>
</feature>
<keyword evidence="4" id="KW-1185">Reference proteome</keyword>
<dbReference type="Gene3D" id="2.60.40.4250">
    <property type="match status" value="1"/>
</dbReference>